<dbReference type="Proteomes" id="UP000008827">
    <property type="component" value="Chromosome 4"/>
</dbReference>
<dbReference type="PaxDb" id="3847-GLYMA04G02410.2"/>
<dbReference type="Gramene" id="KRH61010">
    <property type="protein sequence ID" value="KRH61010"/>
    <property type="gene ID" value="GLYMA_04G022000"/>
</dbReference>
<proteinExistence type="predicted"/>
<reference evidence="2" key="2">
    <citation type="submission" date="2018-02" db="UniProtKB">
        <authorList>
            <consortium name="EnsemblPlants"/>
        </authorList>
    </citation>
    <scope>IDENTIFICATION</scope>
    <source>
        <strain evidence="2">Williams 82</strain>
    </source>
</reference>
<dbReference type="InParanoid" id="I1JT05"/>
<organism evidence="1">
    <name type="scientific">Glycine max</name>
    <name type="common">Soybean</name>
    <name type="synonym">Glycine hispida</name>
    <dbReference type="NCBI Taxonomy" id="3847"/>
    <lineage>
        <taxon>Eukaryota</taxon>
        <taxon>Viridiplantae</taxon>
        <taxon>Streptophyta</taxon>
        <taxon>Embryophyta</taxon>
        <taxon>Tracheophyta</taxon>
        <taxon>Spermatophyta</taxon>
        <taxon>Magnoliopsida</taxon>
        <taxon>eudicotyledons</taxon>
        <taxon>Gunneridae</taxon>
        <taxon>Pentapetalae</taxon>
        <taxon>rosids</taxon>
        <taxon>fabids</taxon>
        <taxon>Fabales</taxon>
        <taxon>Fabaceae</taxon>
        <taxon>Papilionoideae</taxon>
        <taxon>50 kb inversion clade</taxon>
        <taxon>NPAAA clade</taxon>
        <taxon>indigoferoid/millettioid clade</taxon>
        <taxon>Phaseoleae</taxon>
        <taxon>Glycine</taxon>
        <taxon>Glycine subgen. Soja</taxon>
    </lineage>
</organism>
<protein>
    <submittedName>
        <fullName evidence="1 2">Uncharacterized protein</fullName>
    </submittedName>
</protein>
<reference evidence="1 2" key="1">
    <citation type="journal article" date="2010" name="Nature">
        <title>Genome sequence of the palaeopolyploid soybean.</title>
        <authorList>
            <person name="Schmutz J."/>
            <person name="Cannon S.B."/>
            <person name="Schlueter J."/>
            <person name="Ma J."/>
            <person name="Mitros T."/>
            <person name="Nelson W."/>
            <person name="Hyten D.L."/>
            <person name="Song Q."/>
            <person name="Thelen J.J."/>
            <person name="Cheng J."/>
            <person name="Xu D."/>
            <person name="Hellsten U."/>
            <person name="May G.D."/>
            <person name="Yu Y."/>
            <person name="Sakurai T."/>
            <person name="Umezawa T."/>
            <person name="Bhattacharyya M.K."/>
            <person name="Sandhu D."/>
            <person name="Valliyodan B."/>
            <person name="Lindquist E."/>
            <person name="Peto M."/>
            <person name="Grant D."/>
            <person name="Shu S."/>
            <person name="Goodstein D."/>
            <person name="Barry K."/>
            <person name="Futrell-Griggs M."/>
            <person name="Abernathy B."/>
            <person name="Du J."/>
            <person name="Tian Z."/>
            <person name="Zhu L."/>
            <person name="Gill N."/>
            <person name="Joshi T."/>
            <person name="Libault M."/>
            <person name="Sethuraman A."/>
            <person name="Zhang X.-C."/>
            <person name="Shinozaki K."/>
            <person name="Nguyen H.T."/>
            <person name="Wing R.A."/>
            <person name="Cregan P."/>
            <person name="Specht J."/>
            <person name="Grimwood J."/>
            <person name="Rokhsar D."/>
            <person name="Stacey G."/>
            <person name="Shoemaker R.C."/>
            <person name="Jackson S.A."/>
        </authorList>
    </citation>
    <scope>NUCLEOTIDE SEQUENCE [LARGE SCALE GENOMIC DNA]</scope>
    <source>
        <strain evidence="2">cv. Williams 82</strain>
        <tissue evidence="1">Callus</tissue>
    </source>
</reference>
<evidence type="ECO:0000313" key="2">
    <source>
        <dbReference type="EnsemblPlants" id="KRH61010"/>
    </source>
</evidence>
<evidence type="ECO:0000313" key="1">
    <source>
        <dbReference type="EMBL" id="KRH61010.1"/>
    </source>
</evidence>
<name>I1JT05_SOYBN</name>
<evidence type="ECO:0000313" key="3">
    <source>
        <dbReference type="Proteomes" id="UP000008827"/>
    </source>
</evidence>
<keyword evidence="3" id="KW-1185">Reference proteome</keyword>
<reference evidence="1" key="3">
    <citation type="submission" date="2018-07" db="EMBL/GenBank/DDBJ databases">
        <title>WGS assembly of Glycine max.</title>
        <authorList>
            <person name="Schmutz J."/>
            <person name="Cannon S."/>
            <person name="Schlueter J."/>
            <person name="Ma J."/>
            <person name="Mitros T."/>
            <person name="Nelson W."/>
            <person name="Hyten D."/>
            <person name="Song Q."/>
            <person name="Thelen J."/>
            <person name="Cheng J."/>
            <person name="Xu D."/>
            <person name="Hellsten U."/>
            <person name="May G."/>
            <person name="Yu Y."/>
            <person name="Sakurai T."/>
            <person name="Umezawa T."/>
            <person name="Bhattacharyya M."/>
            <person name="Sandhu D."/>
            <person name="Valliyodan B."/>
            <person name="Lindquist E."/>
            <person name="Peto M."/>
            <person name="Grant D."/>
            <person name="Shu S."/>
            <person name="Goodstein D."/>
            <person name="Barry K."/>
            <person name="Futrell-Griggs M."/>
            <person name="Abernathy B."/>
            <person name="Du J."/>
            <person name="Tian Z."/>
            <person name="Zhu L."/>
            <person name="Gill N."/>
            <person name="Joshi T."/>
            <person name="Libault M."/>
            <person name="Sethuraman A."/>
            <person name="Zhang X."/>
            <person name="Shinozaki K."/>
            <person name="Nguyen H."/>
            <person name="Wing R."/>
            <person name="Cregan P."/>
            <person name="Specht J."/>
            <person name="Grimwood J."/>
            <person name="Rokhsar D."/>
            <person name="Stacey G."/>
            <person name="Shoemaker R."/>
            <person name="Jackson S."/>
        </authorList>
    </citation>
    <scope>NUCLEOTIDE SEQUENCE</scope>
    <source>
        <tissue evidence="1">Callus</tissue>
    </source>
</reference>
<gene>
    <name evidence="1" type="ORF">GLYMA_04G022000</name>
</gene>
<sequence length="66" mass="7555">MLLDLLSIYCLIDSFHGVDEVYNSIQKLIEERGRGLFVYFLRLVSMNLVPNMPSMCMCAHTSVIIT</sequence>
<dbReference type="AlphaFoldDB" id="I1JT05"/>
<dbReference type="HOGENOM" id="CLU_2836309_0_0_1"/>
<dbReference type="EMBL" id="CM000837">
    <property type="protein sequence ID" value="KRH61010.1"/>
    <property type="molecule type" value="Genomic_DNA"/>
</dbReference>
<accession>I1JT05</accession>
<dbReference type="EnsemblPlants" id="KRH61010">
    <property type="protein sequence ID" value="KRH61010"/>
    <property type="gene ID" value="GLYMA_04G022000"/>
</dbReference>